<reference evidence="1 2" key="1">
    <citation type="submission" date="2021-01" db="EMBL/GenBank/DDBJ databases">
        <title>Genomic Encyclopedia of Type Strains, Phase IV (KMG-IV): sequencing the most valuable type-strain genomes for metagenomic binning, comparative biology and taxonomic classification.</title>
        <authorList>
            <person name="Goeker M."/>
        </authorList>
    </citation>
    <scope>NUCLEOTIDE SEQUENCE [LARGE SCALE GENOMIC DNA]</scope>
    <source>
        <strain evidence="1 2">DSM 24834</strain>
    </source>
</reference>
<dbReference type="EMBL" id="JAFBDZ010000001">
    <property type="protein sequence ID" value="MBM7584341.1"/>
    <property type="molecule type" value="Genomic_DNA"/>
</dbReference>
<organism evidence="1 2">
    <name type="scientific">Rossellomorea pakistanensis</name>
    <dbReference type="NCBI Taxonomy" id="992288"/>
    <lineage>
        <taxon>Bacteria</taxon>
        <taxon>Bacillati</taxon>
        <taxon>Bacillota</taxon>
        <taxon>Bacilli</taxon>
        <taxon>Bacillales</taxon>
        <taxon>Bacillaceae</taxon>
        <taxon>Rossellomorea</taxon>
    </lineage>
</organism>
<evidence type="ECO:0000313" key="1">
    <source>
        <dbReference type="EMBL" id="MBM7584341.1"/>
    </source>
</evidence>
<gene>
    <name evidence="1" type="ORF">JOC86_000878</name>
</gene>
<dbReference type="Proteomes" id="UP001646157">
    <property type="component" value="Unassembled WGS sequence"/>
</dbReference>
<keyword evidence="2" id="KW-1185">Reference proteome</keyword>
<proteinExistence type="predicted"/>
<name>A0ABS2N914_9BACI</name>
<evidence type="ECO:0000313" key="2">
    <source>
        <dbReference type="Proteomes" id="UP001646157"/>
    </source>
</evidence>
<accession>A0ABS2N914</accession>
<sequence>MSYIIDQAKWIVDNEIIQNSILIKENRIQSLRKDFRYYNHIRMNVSPFLMSPVHVMADLHFPLYQNHIEQKEYYKETFLSKGCTTFLTTFSITFLSQFELQLKKLRTSLINSPIDYVIGLECPAHLLTPDLIRKCKKNKIPVIFLIWDHDADLSNIPWGWIKEASFGYPITFAPKLMTNVDVKKRKKKIEFWEKLFIKEKLPHLIDEIPQKTPLSLMTLKKLGIYPKRGNFLVGGEVSYNLYEIESNQNLDEEPTFHYDMNRIMLSVNKGKVLKLYDQMFFYPGEGEELRIDIPGFFK</sequence>
<dbReference type="RefSeq" id="WP_205168507.1">
    <property type="nucleotide sequence ID" value="NZ_JAFBDZ010000001.1"/>
</dbReference>
<protein>
    <submittedName>
        <fullName evidence="1">Uncharacterized protein</fullName>
    </submittedName>
</protein>
<comment type="caution">
    <text evidence="1">The sequence shown here is derived from an EMBL/GenBank/DDBJ whole genome shotgun (WGS) entry which is preliminary data.</text>
</comment>